<dbReference type="SMART" id="SM00564">
    <property type="entry name" value="PQQ"/>
    <property type="match status" value="7"/>
</dbReference>
<dbReference type="PANTHER" id="PTHR44394:SF1">
    <property type="entry name" value="BETA-ALANINE-ACTIVATING ENZYME"/>
    <property type="match status" value="1"/>
</dbReference>
<dbReference type="CDD" id="cd17654">
    <property type="entry name" value="A_NRPS_acs4"/>
    <property type="match status" value="1"/>
</dbReference>
<dbReference type="Gene3D" id="2.140.10.10">
    <property type="entry name" value="Quinoprotein alcohol dehydrogenase-like superfamily"/>
    <property type="match status" value="1"/>
</dbReference>
<dbReference type="InterPro" id="IPR015943">
    <property type="entry name" value="WD40/YVTN_repeat-like_dom_sf"/>
</dbReference>
<evidence type="ECO:0000256" key="6">
    <source>
        <dbReference type="ARBA" id="ARBA00022832"/>
    </source>
</evidence>
<evidence type="ECO:0000256" key="1">
    <source>
        <dbReference type="ARBA" id="ARBA00006432"/>
    </source>
</evidence>
<evidence type="ECO:0000313" key="15">
    <source>
        <dbReference type="Proteomes" id="UP000694701"/>
    </source>
</evidence>
<dbReference type="InterPro" id="IPR011047">
    <property type="entry name" value="Quinoprotein_ADH-like_sf"/>
</dbReference>
<keyword evidence="5" id="KW-0547">Nucleotide-binding</keyword>
<dbReference type="Pfam" id="PF00501">
    <property type="entry name" value="AMP-binding"/>
    <property type="match status" value="1"/>
</dbReference>
<dbReference type="Ensembl" id="ENSCCRT00020031696.1">
    <property type="protein sequence ID" value="ENSCCRP00020028931.1"/>
    <property type="gene ID" value="ENSCCRG00020013170.1"/>
</dbReference>
<evidence type="ECO:0000256" key="4">
    <source>
        <dbReference type="ARBA" id="ARBA00022598"/>
    </source>
</evidence>
<dbReference type="GO" id="GO:0016874">
    <property type="term" value="F:ligase activity"/>
    <property type="evidence" value="ECO:0007669"/>
    <property type="project" value="UniProtKB-KW"/>
</dbReference>
<dbReference type="PROSITE" id="PS00455">
    <property type="entry name" value="AMP_BINDING"/>
    <property type="match status" value="1"/>
</dbReference>
<reference evidence="14" key="1">
    <citation type="submission" date="2025-08" db="UniProtKB">
        <authorList>
            <consortium name="Ensembl"/>
        </authorList>
    </citation>
    <scope>IDENTIFICATION</scope>
</reference>
<dbReference type="SUPFAM" id="SSF50998">
    <property type="entry name" value="Quinoprotein alcohol dehydrogenase-like"/>
    <property type="match status" value="1"/>
</dbReference>
<proteinExistence type="inferred from homology"/>
<dbReference type="InterPro" id="IPR002372">
    <property type="entry name" value="PQQ_rpt_dom"/>
</dbReference>
<dbReference type="SUPFAM" id="SSF47336">
    <property type="entry name" value="ACP-like"/>
    <property type="match status" value="1"/>
</dbReference>
<evidence type="ECO:0000256" key="3">
    <source>
        <dbReference type="ARBA" id="ARBA00022553"/>
    </source>
</evidence>
<evidence type="ECO:0000256" key="2">
    <source>
        <dbReference type="ARBA" id="ARBA00022450"/>
    </source>
</evidence>
<evidence type="ECO:0000256" key="10">
    <source>
        <dbReference type="ARBA" id="ARBA00078906"/>
    </source>
</evidence>
<feature type="transmembrane region" description="Helical" evidence="12">
    <location>
        <begin position="120"/>
        <end position="141"/>
    </location>
</feature>
<keyword evidence="6" id="KW-0276">Fatty acid metabolism</keyword>
<evidence type="ECO:0000256" key="12">
    <source>
        <dbReference type="SAM" id="Phobius"/>
    </source>
</evidence>
<evidence type="ECO:0000256" key="8">
    <source>
        <dbReference type="ARBA" id="ARBA00023098"/>
    </source>
</evidence>
<dbReference type="PANTHER" id="PTHR44394">
    <property type="entry name" value="BETA-ALANINE-ACTIVATING ENZYME"/>
    <property type="match status" value="1"/>
</dbReference>
<feature type="domain" description="Carrier" evidence="13">
    <location>
        <begin position="605"/>
        <end position="681"/>
    </location>
</feature>
<keyword evidence="2" id="KW-0596">Phosphopantetheine</keyword>
<keyword evidence="3" id="KW-0597">Phosphoprotein</keyword>
<sequence length="1192" mass="131032">MTAKLLHELVHEAARAHGNKTAVAFDSSIAAGVCLTYNEVISLANELTGHLRIYVQKHHGTIGLFCHADVLLPAWIVGILQFPAAYVPLDPASPPLCNLRMINKCRLNYCLLQNELLNVFLFYSILLYYTSHYILLLILLFHNQQQFQSAFSNLLSLEICVTLSSHRLTLIKIQSEQDTNIQMSDQRSSSAMTKDIQQSEPLAYVLHTSGTTGLPKIVKVPHRCIVPNITHLRSVFKMTAEDVVLLSSPLTFDPSVVEVFLALSSGACLLIVPSAVKKMPRRLANVLFKRNKTTVLQATPTLVRRFGRRILQEEVLSANSPLRLLAFGGEPCPSLSLLKSWRQEGNGTHICNLYGTTEVSCWASCYKVPDKHLCSEDITDQFVPLGEPMLDTVMEVRDETGRLVAEGEGQLFIGGQERVCLLDDEETVVEGTMRATGDWVQVRDSQLYFLGRKDRLIKRFGQRVHLDALQQIIENLPRVEACAVSLSEGDRLLAFIVLTSGQPGTLSSSEFPHQKPFQHSTQSSEDLSTVHVSRNSTSPSLRVTEGEIRQRLSQLLASHSIPDMIFFIPALPLTSHGKIAIDELMRMCDAQKQDINTQTVWKDIESVRLKLQTLWKECLGLPNDVAVEEDAHFMLSGGDSLQALRLCDEITVAMGTPSVGLLEVILDGSFSDVVSHVMTETHNNAIQPSKKRMLDDSGSLVSPKRQQKEMSTGNATKSTVGFVVPSVRRTMGFVVVRRAGEVIDWGCFGRMQEKNFSDALGTNGSKLTVTSTSEDSLISNPSHELHNIYQENPAIKKLTEPHVPQEVTETLPVSESPGEGSGEDRSDVLLLGLRVLWSSDTGRCVDASPVLLVGPDRTTVFIGSHSHRLQALDLTSGEVIWERILGDRLESSAAISKCGSLVAVGCYDRQIYFLDASCGDTVWTFETGDVVKSSPTVDPKTGLMFTGSHDGFVYALDPLAKTCIWQHYCGGGAVFSSPCIHSSPRQLYCSTLGGNLHCLDPDSGKLLWTYPSSVPFFSSPRCSDSSVFIGSVNGQIIGISHTGDTLWEFSTNGPIFSSPCISSLTFWTNQQVSTTPIRSTSTLSNHTVTCGSHDGHVYCINGDNGSLLWQFQTTGKVFSTPFVFDGDPWGLRTLVAVCSTDGKVWILDGETGTLKATLSLPGELFSSPVVWGHKIVVGCRNDYVYCLELTKQ</sequence>
<evidence type="ECO:0000256" key="7">
    <source>
        <dbReference type="ARBA" id="ARBA00022840"/>
    </source>
</evidence>
<evidence type="ECO:0000256" key="5">
    <source>
        <dbReference type="ARBA" id="ARBA00022741"/>
    </source>
</evidence>
<feature type="region of interest" description="Disordered" evidence="11">
    <location>
        <begin position="690"/>
        <end position="714"/>
    </location>
</feature>
<dbReference type="Gene3D" id="3.40.50.12780">
    <property type="entry name" value="N-terminal domain of ligase-like"/>
    <property type="match status" value="1"/>
</dbReference>
<comment type="similarity">
    <text evidence="1">Belongs to the ATP-dependent AMP-binding enzyme family.</text>
</comment>
<dbReference type="Gene3D" id="1.10.1200.10">
    <property type="entry name" value="ACP-like"/>
    <property type="match status" value="1"/>
</dbReference>
<dbReference type="FunFam" id="3.40.50.12780:FF:000027">
    <property type="entry name" value="AASDH isoform 4"/>
    <property type="match status" value="1"/>
</dbReference>
<dbReference type="Gene3D" id="3.30.300.30">
    <property type="match status" value="1"/>
</dbReference>
<dbReference type="InterPro" id="IPR052091">
    <property type="entry name" value="Beta-ala_Activ/Resist"/>
</dbReference>
<protein>
    <recommendedName>
        <fullName evidence="9">Beta-alanine-activating enzyme</fullName>
    </recommendedName>
    <alternativeName>
        <fullName evidence="10">Acyl-CoA synthetase family member 4</fullName>
    </alternativeName>
</protein>
<dbReference type="InterPro" id="IPR042099">
    <property type="entry name" value="ANL_N_sf"/>
</dbReference>
<dbReference type="InterPro" id="IPR006162">
    <property type="entry name" value="Ppantetheine_attach_site"/>
</dbReference>
<name>A0A8C2DNM8_CYPCA</name>
<keyword evidence="8" id="KW-0443">Lipid metabolism</keyword>
<dbReference type="GO" id="GO:0006631">
    <property type="term" value="P:fatty acid metabolic process"/>
    <property type="evidence" value="ECO:0007669"/>
    <property type="project" value="UniProtKB-KW"/>
</dbReference>
<evidence type="ECO:0000259" key="13">
    <source>
        <dbReference type="PROSITE" id="PS50075"/>
    </source>
</evidence>
<keyword evidence="7" id="KW-0067">ATP-binding</keyword>
<feature type="region of interest" description="Disordered" evidence="11">
    <location>
        <begin position="507"/>
        <end position="536"/>
    </location>
</feature>
<dbReference type="Proteomes" id="UP000694701">
    <property type="component" value="Unplaced"/>
</dbReference>
<dbReference type="Pfam" id="PF13570">
    <property type="entry name" value="Beta-prop_ACSF4"/>
    <property type="match status" value="1"/>
</dbReference>
<keyword evidence="12" id="KW-1133">Transmembrane helix</keyword>
<keyword evidence="12" id="KW-0472">Membrane</keyword>
<dbReference type="InterPro" id="IPR036736">
    <property type="entry name" value="ACP-like_sf"/>
</dbReference>
<dbReference type="InterPro" id="IPR048005">
    <property type="entry name" value="AASDH_AMP"/>
</dbReference>
<dbReference type="SUPFAM" id="SSF56801">
    <property type="entry name" value="Acetyl-CoA synthetase-like"/>
    <property type="match status" value="1"/>
</dbReference>
<dbReference type="InterPro" id="IPR009081">
    <property type="entry name" value="PP-bd_ACP"/>
</dbReference>
<organism evidence="14 15">
    <name type="scientific">Cyprinus carpio</name>
    <name type="common">Common carp</name>
    <dbReference type="NCBI Taxonomy" id="7962"/>
    <lineage>
        <taxon>Eukaryota</taxon>
        <taxon>Metazoa</taxon>
        <taxon>Chordata</taxon>
        <taxon>Craniata</taxon>
        <taxon>Vertebrata</taxon>
        <taxon>Euteleostomi</taxon>
        <taxon>Actinopterygii</taxon>
        <taxon>Neopterygii</taxon>
        <taxon>Teleostei</taxon>
        <taxon>Ostariophysi</taxon>
        <taxon>Cypriniformes</taxon>
        <taxon>Cyprinidae</taxon>
        <taxon>Cyprininae</taxon>
        <taxon>Cyprinus</taxon>
    </lineage>
</organism>
<dbReference type="Gene3D" id="2.130.10.10">
    <property type="entry name" value="YVTN repeat-like/Quinoprotein amine dehydrogenase"/>
    <property type="match status" value="2"/>
</dbReference>
<evidence type="ECO:0000313" key="14">
    <source>
        <dbReference type="Ensembl" id="ENSCCRP00020028931.1"/>
    </source>
</evidence>
<dbReference type="InterPro" id="IPR018391">
    <property type="entry name" value="PQQ_b-propeller_rpt"/>
</dbReference>
<dbReference type="InterPro" id="IPR045851">
    <property type="entry name" value="AMP-bd_C_sf"/>
</dbReference>
<dbReference type="InterPro" id="IPR020845">
    <property type="entry name" value="AMP-binding_CS"/>
</dbReference>
<keyword evidence="12" id="KW-0812">Transmembrane</keyword>
<dbReference type="GO" id="GO:0043041">
    <property type="term" value="P:amino acid activation for nonribosomal peptide biosynthetic process"/>
    <property type="evidence" value="ECO:0007669"/>
    <property type="project" value="TreeGrafter"/>
</dbReference>
<evidence type="ECO:0000256" key="9">
    <source>
        <dbReference type="ARBA" id="ARBA00068526"/>
    </source>
</evidence>
<dbReference type="AlphaFoldDB" id="A0A8C2DNM8"/>
<dbReference type="InterPro" id="IPR000873">
    <property type="entry name" value="AMP-dep_synth/lig_dom"/>
</dbReference>
<dbReference type="PROSITE" id="PS00012">
    <property type="entry name" value="PHOSPHOPANTETHEINE"/>
    <property type="match status" value="1"/>
</dbReference>
<dbReference type="GO" id="GO:0005524">
    <property type="term" value="F:ATP binding"/>
    <property type="evidence" value="ECO:0007669"/>
    <property type="project" value="UniProtKB-KW"/>
</dbReference>
<accession>A0A8C2DNM8</accession>
<keyword evidence="4" id="KW-0436">Ligase</keyword>
<evidence type="ECO:0000256" key="11">
    <source>
        <dbReference type="SAM" id="MobiDB-lite"/>
    </source>
</evidence>
<dbReference type="PROSITE" id="PS50075">
    <property type="entry name" value="CARRIER"/>
    <property type="match status" value="1"/>
</dbReference>